<reference key="1">
    <citation type="submission" date="2007-01" db="EMBL/GenBank/DDBJ databases">
        <title>The Genome Sequence of Puccinia graminis f. sp. tritici Strain CRL 75-36-700-3.</title>
        <authorList>
            <consortium name="The Broad Institute Genome Sequencing Platform"/>
            <person name="Birren B."/>
            <person name="Lander E."/>
            <person name="Galagan J."/>
            <person name="Nusbaum C."/>
            <person name="Devon K."/>
            <person name="Cuomo C."/>
            <person name="Jaffe D."/>
            <person name="Butler J."/>
            <person name="Alvarez P."/>
            <person name="Gnerre S."/>
            <person name="Grabherr M."/>
            <person name="Mauceli E."/>
            <person name="Brockman W."/>
            <person name="Young S."/>
            <person name="LaButti K."/>
            <person name="Sykes S."/>
            <person name="DeCaprio D."/>
            <person name="Crawford M."/>
            <person name="Koehrsen M."/>
            <person name="Engels R."/>
            <person name="Montgomery P."/>
            <person name="Pearson M."/>
            <person name="Howarth C."/>
            <person name="Larson L."/>
            <person name="White J."/>
            <person name="Zeng Q."/>
            <person name="Kodira C."/>
            <person name="Yandava C."/>
            <person name="Alvarado L."/>
            <person name="O'Leary S."/>
            <person name="Szabo L."/>
            <person name="Dean R."/>
            <person name="Schein J."/>
        </authorList>
    </citation>
    <scope>NUCLEOTIDE SEQUENCE</scope>
    <source>
        <strain>CRL 75-36-700-3</strain>
    </source>
</reference>
<keyword evidence="2" id="KW-1185">Reference proteome</keyword>
<gene>
    <name evidence="1" type="ORF">PGTG_09719</name>
</gene>
<sequence>MVMSMSDLIQGDVNDPSTQFEGVRDQLIPLIDSPNHTSPVANQEIDPANLFGPLSTADTTMNDTVISSLDCAINKTCTDLQSKLNLDPEHLSIALLTSTCDPEARHANMIFAMAAYHQLSVQSNMSSAANHLYDDRFKDFVRTQACMILLNPTLEAYSNNPHLNGALPKTLYYLTLDAVDQQSTEWKEDHLASKQLQDDPVALENYREAVGELLKNQRSNLRTLLLANILETQRITIKGPVPNRHEMLTSIYQDLPPKGEKLTATQIQAQVNGNWAMRIRMSYARLVMVHYYVHKSKKTSQWVEIDERLGILRASSVDFHQHHAQLVLDKDNELFSHLKNFGEIPKEDFTVPGLHDVRASMMARGTPANE</sequence>
<evidence type="ECO:0000313" key="1">
    <source>
        <dbReference type="EMBL" id="EFP84006.2"/>
    </source>
</evidence>
<name>E3KI81_PUCGT</name>
<dbReference type="InParanoid" id="E3KI81"/>
<proteinExistence type="predicted"/>
<dbReference type="GeneID" id="10532701"/>
<reference evidence="2" key="2">
    <citation type="journal article" date="2011" name="Proc. Natl. Acad. Sci. U.S.A.">
        <title>Obligate biotrophy features unraveled by the genomic analysis of rust fungi.</title>
        <authorList>
            <person name="Duplessis S."/>
            <person name="Cuomo C.A."/>
            <person name="Lin Y.-C."/>
            <person name="Aerts A."/>
            <person name="Tisserant E."/>
            <person name="Veneault-Fourrey C."/>
            <person name="Joly D.L."/>
            <person name="Hacquard S."/>
            <person name="Amselem J."/>
            <person name="Cantarel B.L."/>
            <person name="Chiu R."/>
            <person name="Coutinho P.M."/>
            <person name="Feau N."/>
            <person name="Field M."/>
            <person name="Frey P."/>
            <person name="Gelhaye E."/>
            <person name="Goldberg J."/>
            <person name="Grabherr M.G."/>
            <person name="Kodira C.D."/>
            <person name="Kohler A."/>
            <person name="Kuees U."/>
            <person name="Lindquist E.A."/>
            <person name="Lucas S.M."/>
            <person name="Mago R."/>
            <person name="Mauceli E."/>
            <person name="Morin E."/>
            <person name="Murat C."/>
            <person name="Pangilinan J.L."/>
            <person name="Park R."/>
            <person name="Pearson M."/>
            <person name="Quesneville H."/>
            <person name="Rouhier N."/>
            <person name="Sakthikumar S."/>
            <person name="Salamov A.A."/>
            <person name="Schmutz J."/>
            <person name="Selles B."/>
            <person name="Shapiro H."/>
            <person name="Tanguay P."/>
            <person name="Tuskan G.A."/>
            <person name="Henrissat B."/>
            <person name="Van de Peer Y."/>
            <person name="Rouze P."/>
            <person name="Ellis J.G."/>
            <person name="Dodds P.N."/>
            <person name="Schein J.E."/>
            <person name="Zhong S."/>
            <person name="Hamelin R.C."/>
            <person name="Grigoriev I.V."/>
            <person name="Szabo L.J."/>
            <person name="Martin F."/>
        </authorList>
    </citation>
    <scope>NUCLEOTIDE SEQUENCE [LARGE SCALE GENOMIC DNA]</scope>
    <source>
        <strain evidence="2">CRL 75-36-700-3 / race SCCL</strain>
    </source>
</reference>
<dbReference type="OrthoDB" id="2504633at2759"/>
<protein>
    <submittedName>
        <fullName evidence="1">Uncharacterized protein</fullName>
    </submittedName>
</protein>
<organism evidence="1 2">
    <name type="scientific">Puccinia graminis f. sp. tritici (strain CRL 75-36-700-3 / race SCCL)</name>
    <name type="common">Black stem rust fungus</name>
    <dbReference type="NCBI Taxonomy" id="418459"/>
    <lineage>
        <taxon>Eukaryota</taxon>
        <taxon>Fungi</taxon>
        <taxon>Dikarya</taxon>
        <taxon>Basidiomycota</taxon>
        <taxon>Pucciniomycotina</taxon>
        <taxon>Pucciniomycetes</taxon>
        <taxon>Pucciniales</taxon>
        <taxon>Pucciniaceae</taxon>
        <taxon>Puccinia</taxon>
    </lineage>
</organism>
<accession>E3KI81</accession>
<dbReference type="Proteomes" id="UP000008783">
    <property type="component" value="Unassembled WGS sequence"/>
</dbReference>
<dbReference type="HOGENOM" id="CLU_054616_0_0_1"/>
<dbReference type="KEGG" id="pgr:PGTG_09719"/>
<dbReference type="AlphaFoldDB" id="E3KI81"/>
<evidence type="ECO:0000313" key="2">
    <source>
        <dbReference type="Proteomes" id="UP000008783"/>
    </source>
</evidence>
<dbReference type="VEuPathDB" id="FungiDB:PGTG_09719"/>
<dbReference type="EMBL" id="DS178288">
    <property type="protein sequence ID" value="EFP84006.2"/>
    <property type="molecule type" value="Genomic_DNA"/>
</dbReference>
<dbReference type="RefSeq" id="XP_003328425.2">
    <property type="nucleotide sequence ID" value="XM_003328377.2"/>
</dbReference>